<evidence type="ECO:0000313" key="1">
    <source>
        <dbReference type="Proteomes" id="UP000887580"/>
    </source>
</evidence>
<proteinExistence type="predicted"/>
<reference evidence="2" key="1">
    <citation type="submission" date="2022-11" db="UniProtKB">
        <authorList>
            <consortium name="WormBaseParasite"/>
        </authorList>
    </citation>
    <scope>IDENTIFICATION</scope>
</reference>
<accession>A0AC35G732</accession>
<sequence length="177" mass="20260">MFFNFPCFLFVPEKRYNCFCGCHLTTGTFILCGIQIFFTSIFTVQLILASLETHDSFLVGYTIFAVCILLSTIGPIVGILTRKSWMFVPYLTTLAIVMIFQACAVILVISGVVRLENYYRSGLDTFFKIFLKLLISIFYFYIVHKCYKHISKMPLKYTAVDLEKNLTDATLKSAPMN</sequence>
<dbReference type="WBParaSite" id="PS1159_v2.g24716.t1">
    <property type="protein sequence ID" value="PS1159_v2.g24716.t1"/>
    <property type="gene ID" value="PS1159_v2.g24716"/>
</dbReference>
<name>A0AC35G732_9BILA</name>
<organism evidence="1 2">
    <name type="scientific">Panagrolaimus sp. PS1159</name>
    <dbReference type="NCBI Taxonomy" id="55785"/>
    <lineage>
        <taxon>Eukaryota</taxon>
        <taxon>Metazoa</taxon>
        <taxon>Ecdysozoa</taxon>
        <taxon>Nematoda</taxon>
        <taxon>Chromadorea</taxon>
        <taxon>Rhabditida</taxon>
        <taxon>Tylenchina</taxon>
        <taxon>Panagrolaimomorpha</taxon>
        <taxon>Panagrolaimoidea</taxon>
        <taxon>Panagrolaimidae</taxon>
        <taxon>Panagrolaimus</taxon>
    </lineage>
</organism>
<evidence type="ECO:0000313" key="2">
    <source>
        <dbReference type="WBParaSite" id="PS1159_v2.g24716.t1"/>
    </source>
</evidence>
<protein>
    <submittedName>
        <fullName evidence="2">Uncharacterized protein</fullName>
    </submittedName>
</protein>
<dbReference type="Proteomes" id="UP000887580">
    <property type="component" value="Unplaced"/>
</dbReference>